<comment type="caution">
    <text evidence="3">The sequence shown here is derived from an EMBL/GenBank/DDBJ whole genome shotgun (WGS) entry which is preliminary data.</text>
</comment>
<organism evidence="3 4">
    <name type="scientific">Algoriphagus boseongensis</name>
    <dbReference type="NCBI Taxonomy" id="1442587"/>
    <lineage>
        <taxon>Bacteria</taxon>
        <taxon>Pseudomonadati</taxon>
        <taxon>Bacteroidota</taxon>
        <taxon>Cytophagia</taxon>
        <taxon>Cytophagales</taxon>
        <taxon>Cyclobacteriaceae</taxon>
        <taxon>Algoriphagus</taxon>
    </lineage>
</organism>
<evidence type="ECO:0000313" key="4">
    <source>
        <dbReference type="Proteomes" id="UP000294535"/>
    </source>
</evidence>
<evidence type="ECO:0000256" key="2">
    <source>
        <dbReference type="SAM" id="Phobius"/>
    </source>
</evidence>
<accession>A0A4R6T3A9</accession>
<keyword evidence="4" id="KW-1185">Reference proteome</keyword>
<feature type="coiled-coil region" evidence="1">
    <location>
        <begin position="3"/>
        <end position="30"/>
    </location>
</feature>
<protein>
    <submittedName>
        <fullName evidence="3">Uncharacterized protein</fullName>
    </submittedName>
</protein>
<sequence>MNNSLVQQTLVDIEQNLKNLQSAREQVNSVSLSSQKLTETISSLVKNFKTLEADFLKDSKEFSDKIEKEFVRFQTNMETGAKNAINQSSKIHQKHGVEIDKTIDKLSELQKAVLALKNDLSGFDLASQFNPIIEALHLMEGRIDAFKIEMNSLTSRLNRLADNMLKDQQEWATKLDQKYDSIKSAIQYTQIFIAVATTVLASLILIF</sequence>
<keyword evidence="2" id="KW-0812">Transmembrane</keyword>
<evidence type="ECO:0000256" key="1">
    <source>
        <dbReference type="SAM" id="Coils"/>
    </source>
</evidence>
<name>A0A4R6T3A9_9BACT</name>
<evidence type="ECO:0000313" key="3">
    <source>
        <dbReference type="EMBL" id="TDQ15183.1"/>
    </source>
</evidence>
<proteinExistence type="predicted"/>
<dbReference type="EMBL" id="SNYF01000008">
    <property type="protein sequence ID" value="TDQ15183.1"/>
    <property type="molecule type" value="Genomic_DNA"/>
</dbReference>
<dbReference type="RefSeq" id="WP_133557360.1">
    <property type="nucleotide sequence ID" value="NZ_SNYF01000008.1"/>
</dbReference>
<dbReference type="Proteomes" id="UP000294535">
    <property type="component" value="Unassembled WGS sequence"/>
</dbReference>
<dbReference type="AlphaFoldDB" id="A0A4R6T3A9"/>
<feature type="coiled-coil region" evidence="1">
    <location>
        <begin position="143"/>
        <end position="170"/>
    </location>
</feature>
<keyword evidence="2" id="KW-1133">Transmembrane helix</keyword>
<keyword evidence="1" id="KW-0175">Coiled coil</keyword>
<dbReference type="OrthoDB" id="9960620at2"/>
<gene>
    <name evidence="3" type="ORF">DFQ04_3069</name>
</gene>
<reference evidence="3 4" key="1">
    <citation type="submission" date="2019-03" db="EMBL/GenBank/DDBJ databases">
        <title>Genomic Encyclopedia of Type Strains, Phase III (KMG-III): the genomes of soil and plant-associated and newly described type strains.</title>
        <authorList>
            <person name="Whitman W."/>
        </authorList>
    </citation>
    <scope>NUCLEOTIDE SEQUENCE [LARGE SCALE GENOMIC DNA]</scope>
    <source>
        <strain evidence="3 4">CECT 8446</strain>
    </source>
</reference>
<keyword evidence="2" id="KW-0472">Membrane</keyword>
<feature type="transmembrane region" description="Helical" evidence="2">
    <location>
        <begin position="185"/>
        <end position="206"/>
    </location>
</feature>